<dbReference type="OrthoDB" id="6105938at2759"/>
<organism evidence="1 2">
    <name type="scientific">Pneumocystis wakefieldiae</name>
    <dbReference type="NCBI Taxonomy" id="38082"/>
    <lineage>
        <taxon>Eukaryota</taxon>
        <taxon>Fungi</taxon>
        <taxon>Dikarya</taxon>
        <taxon>Ascomycota</taxon>
        <taxon>Taphrinomycotina</taxon>
        <taxon>Pneumocystomycetes</taxon>
        <taxon>Pneumocystaceae</taxon>
        <taxon>Pneumocystis</taxon>
    </lineage>
</organism>
<dbReference type="Proteomes" id="UP000663699">
    <property type="component" value="Chromosome 5"/>
</dbReference>
<reference evidence="1" key="1">
    <citation type="submission" date="2020-06" db="EMBL/GenBank/DDBJ databases">
        <title>Genomes of multiple members of Pneumocystis genus reveal paths to human pathogen Pneumocystis jirovecii.</title>
        <authorList>
            <person name="Cisse O.H."/>
            <person name="Ma L."/>
            <person name="Dekker J."/>
            <person name="Khil P."/>
            <person name="Jo J."/>
            <person name="Brenchley J."/>
            <person name="Blair R."/>
            <person name="Pahar B."/>
            <person name="Chabe M."/>
            <person name="Van Rompay K.A."/>
            <person name="Keesler R."/>
            <person name="Sukura A."/>
            <person name="Hirsch V."/>
            <person name="Kutty G."/>
            <person name="Liu Y."/>
            <person name="Peng L."/>
            <person name="Chen J."/>
            <person name="Song J."/>
            <person name="Weissenbacher-Lang C."/>
            <person name="Xu J."/>
            <person name="Upham N.S."/>
            <person name="Stajich J.E."/>
            <person name="Cuomo C.A."/>
            <person name="Cushion M.T."/>
            <person name="Kovacs J.A."/>
        </authorList>
    </citation>
    <scope>NUCLEOTIDE SEQUENCE</scope>
    <source>
        <strain evidence="1">2A</strain>
    </source>
</reference>
<name>A0A899G1N2_9ASCO</name>
<proteinExistence type="predicted"/>
<dbReference type="EMBL" id="CP054536">
    <property type="protein sequence ID" value="QSL65268.1"/>
    <property type="molecule type" value="Genomic_DNA"/>
</dbReference>
<evidence type="ECO:0000313" key="1">
    <source>
        <dbReference type="EMBL" id="QSL65268.1"/>
    </source>
</evidence>
<keyword evidence="2" id="KW-1185">Reference proteome</keyword>
<sequence length="307" mass="35020">MVFFIICSLDIVQEMVDVFVHQMEASDPEGEGKHARKHQEDQQTKLTSVLCDREDGVMRCMQCYWEIEGPVCTHCGFQFSDEEVGSLNDFSNSDLQVVSELHDQDSLYQDSICSEPDDYDYDDPFIDDRPTDEIECDLSVEEIGDSKNLLEPSFSSLYSDTTEDKRFDEISHNSLAEKNELQSKKFKKCGKNRSLSRQRSTDQLILLDSDENVNIRENTSTLSNSRSDLVSLSKKNNGKLRYIDLSSNSSSKYQEIYPSGSNHDNINECLSDDFSISLQTCQLPRKRCNKTRNSRIINISSGLNDSD</sequence>
<protein>
    <submittedName>
        <fullName evidence="1">Uncharacterized protein</fullName>
    </submittedName>
</protein>
<evidence type="ECO:0000313" key="2">
    <source>
        <dbReference type="Proteomes" id="UP000663699"/>
    </source>
</evidence>
<accession>A0A899G1N2</accession>
<gene>
    <name evidence="1" type="ORF">MERGE_002577</name>
</gene>
<dbReference type="AlphaFoldDB" id="A0A899G1N2"/>